<evidence type="ECO:0000313" key="2">
    <source>
        <dbReference type="EMBL" id="KAB1440006.1"/>
    </source>
</evidence>
<dbReference type="PANTHER" id="PTHR43155:SF1">
    <property type="entry name" value="3'3'-CGAMP-SPECIFIC PHOSPHODIESTERASE 1"/>
    <property type="match status" value="1"/>
</dbReference>
<accession>A0A7V7QMR6</accession>
<evidence type="ECO:0000259" key="1">
    <source>
        <dbReference type="PROSITE" id="PS51832"/>
    </source>
</evidence>
<feature type="domain" description="HD-GYP" evidence="1">
    <location>
        <begin position="212"/>
        <end position="408"/>
    </location>
</feature>
<evidence type="ECO:0000313" key="3">
    <source>
        <dbReference type="Proteomes" id="UP000461768"/>
    </source>
</evidence>
<dbReference type="EMBL" id="WAGX01000004">
    <property type="protein sequence ID" value="KAB1440006.1"/>
    <property type="molecule type" value="Genomic_DNA"/>
</dbReference>
<dbReference type="InterPro" id="IPR003607">
    <property type="entry name" value="HD/PDEase_dom"/>
</dbReference>
<dbReference type="InterPro" id="IPR037522">
    <property type="entry name" value="HD_GYP_dom"/>
</dbReference>
<protein>
    <submittedName>
        <fullName evidence="2">HD domain-containing protein</fullName>
    </submittedName>
</protein>
<dbReference type="CDD" id="cd00077">
    <property type="entry name" value="HDc"/>
    <property type="match status" value="2"/>
</dbReference>
<dbReference type="Proteomes" id="UP000461768">
    <property type="component" value="Unassembled WGS sequence"/>
</dbReference>
<dbReference type="PROSITE" id="PS51832">
    <property type="entry name" value="HD_GYP"/>
    <property type="match status" value="1"/>
</dbReference>
<dbReference type="Gene3D" id="1.10.3210.10">
    <property type="entry name" value="Hypothetical protein af1432"/>
    <property type="match status" value="2"/>
</dbReference>
<dbReference type="SMART" id="SM00471">
    <property type="entry name" value="HDc"/>
    <property type="match status" value="2"/>
</dbReference>
<reference evidence="2 3" key="1">
    <citation type="submission" date="2019-09" db="EMBL/GenBank/DDBJ databases">
        <authorList>
            <person name="Valk L.C."/>
        </authorList>
    </citation>
    <scope>NUCLEOTIDE SEQUENCE [LARGE SCALE GENOMIC DNA]</scope>
    <source>
        <strain evidence="2">GalUA</strain>
    </source>
</reference>
<sequence length="422" mass="48238">MVQLDEIRINLFALLKSISNAQDLVSPLLSNHHQQVAYLSFRLAKKLGLPLEEQRDIFLAGLVHDIGALSSDKRLEFIEKEPMNIDNHAFIGAKLMQECRPIQDLALIIKYHHLPWNHGKGTSHQGERVSFGSHIIHLADRVCTMIKKDKNILTQLPHILATIKANKDSVFVAGVIEALEELSVEEYTWLDLMSSYPVNRIDIEQFHMDLLDIDDVIEITLLFSRIIDFRSRFTAKHSAGVANIAYQLAKLKGFTSIQCKMMLVAGYLHDLGKLVISNDILEKPGSLTMDEFNEMRSHTYYTYQLLDSIPGFEEIKEWAAYHHERLDGSGYPFHIKGDGLSTGARIMAVADVFTAITEDRPYRLGMDDEQSIKVLNNMVQNNALDKEIVDILIHNLQMIKELREKSQRMANEKYEAFFRFKG</sequence>
<organism evidence="2 3">
    <name type="scientific">Candidatus Galacturonatibacter soehngenii</name>
    <dbReference type="NCBI Taxonomy" id="2307010"/>
    <lineage>
        <taxon>Bacteria</taxon>
        <taxon>Bacillati</taxon>
        <taxon>Bacillota</taxon>
        <taxon>Clostridia</taxon>
        <taxon>Lachnospirales</taxon>
        <taxon>Lachnospiraceae</taxon>
        <taxon>Candidatus Galacturonatibacter</taxon>
    </lineage>
</organism>
<reference evidence="2 3" key="2">
    <citation type="submission" date="2020-02" db="EMBL/GenBank/DDBJ databases">
        <title>Candidatus Galacturonibacter soehngenii shows hetero-acetogenic catabolism of galacturonic acid but lacks a canonical carbon monoxide dehydrogenase/acetyl-CoA synthase complex.</title>
        <authorList>
            <person name="Diender M."/>
            <person name="Stouten G.R."/>
            <person name="Petersen J.F."/>
            <person name="Nielsen P.H."/>
            <person name="Dueholm M.S."/>
            <person name="Pronk J.T."/>
            <person name="Van Loosdrecht M.C.M."/>
        </authorList>
    </citation>
    <scope>NUCLEOTIDE SEQUENCE [LARGE SCALE GENOMIC DNA]</scope>
    <source>
        <strain evidence="2">GalUA</strain>
    </source>
</reference>
<proteinExistence type="predicted"/>
<gene>
    <name evidence="2" type="ORF">F7O84_06400</name>
</gene>
<dbReference type="PANTHER" id="PTHR43155">
    <property type="entry name" value="CYCLIC DI-GMP PHOSPHODIESTERASE PA4108-RELATED"/>
    <property type="match status" value="1"/>
</dbReference>
<dbReference type="SUPFAM" id="SSF109604">
    <property type="entry name" value="HD-domain/PDEase-like"/>
    <property type="match status" value="2"/>
</dbReference>
<dbReference type="OrthoDB" id="9804747at2"/>
<name>A0A7V7QMR6_9FIRM</name>
<dbReference type="InterPro" id="IPR006674">
    <property type="entry name" value="HD_domain"/>
</dbReference>
<keyword evidence="3" id="KW-1185">Reference proteome</keyword>
<comment type="caution">
    <text evidence="2">The sequence shown here is derived from an EMBL/GenBank/DDBJ whole genome shotgun (WGS) entry which is preliminary data.</text>
</comment>
<dbReference type="Pfam" id="PF01966">
    <property type="entry name" value="HD"/>
    <property type="match status" value="1"/>
</dbReference>
<dbReference type="AlphaFoldDB" id="A0A7V7QMR6"/>
<dbReference type="Pfam" id="PF13487">
    <property type="entry name" value="HD_5"/>
    <property type="match status" value="1"/>
</dbReference>